<protein>
    <recommendedName>
        <fullName evidence="5">Pentatricopeptide repeat-containing protein</fullName>
    </recommendedName>
</protein>
<organism evidence="3 4">
    <name type="scientific">Malus baccata</name>
    <name type="common">Siberian crab apple</name>
    <name type="synonym">Pyrus baccata</name>
    <dbReference type="NCBI Taxonomy" id="106549"/>
    <lineage>
        <taxon>Eukaryota</taxon>
        <taxon>Viridiplantae</taxon>
        <taxon>Streptophyta</taxon>
        <taxon>Embryophyta</taxon>
        <taxon>Tracheophyta</taxon>
        <taxon>Spermatophyta</taxon>
        <taxon>Magnoliopsida</taxon>
        <taxon>eudicotyledons</taxon>
        <taxon>Gunneridae</taxon>
        <taxon>Pentapetalae</taxon>
        <taxon>rosids</taxon>
        <taxon>fabids</taxon>
        <taxon>Rosales</taxon>
        <taxon>Rosaceae</taxon>
        <taxon>Amygdaloideae</taxon>
        <taxon>Maleae</taxon>
        <taxon>Malus</taxon>
    </lineage>
</organism>
<gene>
    <name evidence="3" type="ORF">C1H46_013192</name>
</gene>
<evidence type="ECO:0000256" key="2">
    <source>
        <dbReference type="PROSITE-ProRule" id="PRU00708"/>
    </source>
</evidence>
<dbReference type="GO" id="GO:0009451">
    <property type="term" value="P:RNA modification"/>
    <property type="evidence" value="ECO:0007669"/>
    <property type="project" value="InterPro"/>
</dbReference>
<dbReference type="NCBIfam" id="TIGR00756">
    <property type="entry name" value="PPR"/>
    <property type="match status" value="1"/>
</dbReference>
<dbReference type="InterPro" id="IPR046960">
    <property type="entry name" value="PPR_At4g14850-like_plant"/>
</dbReference>
<dbReference type="AlphaFoldDB" id="A0A540MQU5"/>
<keyword evidence="1" id="KW-0677">Repeat</keyword>
<dbReference type="Gene3D" id="1.25.40.10">
    <property type="entry name" value="Tetratricopeptide repeat domain"/>
    <property type="match status" value="1"/>
</dbReference>
<name>A0A540MQU5_MALBA</name>
<dbReference type="STRING" id="106549.A0A540MQU5"/>
<feature type="repeat" description="PPR" evidence="2">
    <location>
        <begin position="22"/>
        <end position="56"/>
    </location>
</feature>
<sequence>MYPKCGEIKKAKRLFDEMPEKETASWNTLINGFAVNGHGEEALEIFLDMQTGNFMPNNITFIGVLSACNHCGLVEEGKGGLKLWRASGSSHRLSIMVAW</sequence>
<dbReference type="PANTHER" id="PTHR47926:SF347">
    <property type="entry name" value="PENTATRICOPEPTIDE REPEAT-CONTAINING PROTEIN"/>
    <property type="match status" value="1"/>
</dbReference>
<reference evidence="3 4" key="1">
    <citation type="journal article" date="2019" name="G3 (Bethesda)">
        <title>Sequencing of a Wild Apple (Malus baccata) Genome Unravels the Differences Between Cultivated and Wild Apple Species Regarding Disease Resistance and Cold Tolerance.</title>
        <authorList>
            <person name="Chen X."/>
        </authorList>
    </citation>
    <scope>NUCLEOTIDE SEQUENCE [LARGE SCALE GENOMIC DNA]</scope>
    <source>
        <strain evidence="4">cv. Shandingzi</strain>
        <tissue evidence="3">Leaves</tissue>
    </source>
</reference>
<accession>A0A540MQU5</accession>
<dbReference type="Pfam" id="PF01535">
    <property type="entry name" value="PPR"/>
    <property type="match status" value="1"/>
</dbReference>
<proteinExistence type="predicted"/>
<evidence type="ECO:0000313" key="4">
    <source>
        <dbReference type="Proteomes" id="UP000315295"/>
    </source>
</evidence>
<evidence type="ECO:0000313" key="3">
    <source>
        <dbReference type="EMBL" id="TQE01169.1"/>
    </source>
</evidence>
<comment type="caution">
    <text evidence="3">The sequence shown here is derived from an EMBL/GenBank/DDBJ whole genome shotgun (WGS) entry which is preliminary data.</text>
</comment>
<evidence type="ECO:0000256" key="1">
    <source>
        <dbReference type="ARBA" id="ARBA00022737"/>
    </source>
</evidence>
<keyword evidence="4" id="KW-1185">Reference proteome</keyword>
<dbReference type="InterPro" id="IPR002885">
    <property type="entry name" value="PPR_rpt"/>
</dbReference>
<dbReference type="GO" id="GO:0003723">
    <property type="term" value="F:RNA binding"/>
    <property type="evidence" value="ECO:0007669"/>
    <property type="project" value="InterPro"/>
</dbReference>
<dbReference type="InterPro" id="IPR011990">
    <property type="entry name" value="TPR-like_helical_dom_sf"/>
</dbReference>
<dbReference type="Proteomes" id="UP000315295">
    <property type="component" value="Unassembled WGS sequence"/>
</dbReference>
<dbReference type="FunFam" id="1.25.40.10:FF:000031">
    <property type="entry name" value="Pentatricopeptide repeat-containing protein mitochondrial"/>
    <property type="match status" value="1"/>
</dbReference>
<evidence type="ECO:0008006" key="5">
    <source>
        <dbReference type="Google" id="ProtNLM"/>
    </source>
</evidence>
<dbReference type="EMBL" id="VIEB01000200">
    <property type="protein sequence ID" value="TQE01169.1"/>
    <property type="molecule type" value="Genomic_DNA"/>
</dbReference>
<dbReference type="PANTHER" id="PTHR47926">
    <property type="entry name" value="PENTATRICOPEPTIDE REPEAT-CONTAINING PROTEIN"/>
    <property type="match status" value="1"/>
</dbReference>
<dbReference type="Pfam" id="PF13041">
    <property type="entry name" value="PPR_2"/>
    <property type="match status" value="1"/>
</dbReference>
<dbReference type="PROSITE" id="PS51375">
    <property type="entry name" value="PPR"/>
    <property type="match status" value="1"/>
</dbReference>